<accession>A0A849SDI6</accession>
<evidence type="ECO:0000313" key="2">
    <source>
        <dbReference type="Proteomes" id="UP000580839"/>
    </source>
</evidence>
<dbReference type="AlphaFoldDB" id="A0A849SDI6"/>
<gene>
    <name evidence="1" type="ORF">HOP12_04595</name>
</gene>
<dbReference type="Gene3D" id="2.120.10.10">
    <property type="match status" value="1"/>
</dbReference>
<sequence length="381" mass="40720">MRVTRYPGFKRVAPPAAALAGQPDLAVAPGGTIYLSWIEPVDSVKRRLRVASLANGRWSVPTTVVESESLIANGADFPALLAPVEGRLVLAWPWRAPGSLHASHVRAAVSTDGGLRWTTPVTVHDDRSPTEHGFVSLAAEPGGARIVWLDGRAGVGKEEGEYDTALRSAFIDSLGRISGESQVDARVCDCCATSVAASFYGAVVAYRDRDLDEVRDVSIRRQIGPGWGTPQSQMTDGWRIQGCPVNGPAIDAIEERLFLAWYSAAADSPRVQAAFSVDGGATLAHRSRLDLGQALGRVDVVGVPGGDAIVTWLEGVDERARWLARRVSRDGLLGAPREIAAVPGRRSSGVMRVARSGERLIFAWVDPAARSRLQVGVAPLR</sequence>
<dbReference type="SUPFAM" id="SSF50939">
    <property type="entry name" value="Sialidases"/>
    <property type="match status" value="2"/>
</dbReference>
<organism evidence="1 2">
    <name type="scientific">Eiseniibacteriota bacterium</name>
    <dbReference type="NCBI Taxonomy" id="2212470"/>
    <lineage>
        <taxon>Bacteria</taxon>
        <taxon>Candidatus Eiseniibacteriota</taxon>
    </lineage>
</organism>
<dbReference type="InterPro" id="IPR036278">
    <property type="entry name" value="Sialidase_sf"/>
</dbReference>
<dbReference type="EMBL" id="JABFRW010000049">
    <property type="protein sequence ID" value="NOT33432.1"/>
    <property type="molecule type" value="Genomic_DNA"/>
</dbReference>
<reference evidence="1 2" key="1">
    <citation type="submission" date="2020-04" db="EMBL/GenBank/DDBJ databases">
        <title>Metagenomic profiling of ammonia- and methane-oxidizing microorganisms in a Dutch drinking water treatment plant.</title>
        <authorList>
            <person name="Poghosyan L."/>
            <person name="Leucker S."/>
        </authorList>
    </citation>
    <scope>NUCLEOTIDE SEQUENCE [LARGE SCALE GENOMIC DNA]</scope>
    <source>
        <strain evidence="1">S-RSF-IL-03</strain>
    </source>
</reference>
<comment type="caution">
    <text evidence="1">The sequence shown here is derived from an EMBL/GenBank/DDBJ whole genome shotgun (WGS) entry which is preliminary data.</text>
</comment>
<name>A0A849SDI6_UNCEI</name>
<evidence type="ECO:0000313" key="1">
    <source>
        <dbReference type="EMBL" id="NOT33432.1"/>
    </source>
</evidence>
<dbReference type="Proteomes" id="UP000580839">
    <property type="component" value="Unassembled WGS sequence"/>
</dbReference>
<protein>
    <submittedName>
        <fullName evidence="1">Exo-alpha-sialidase</fullName>
    </submittedName>
</protein>
<dbReference type="CDD" id="cd15482">
    <property type="entry name" value="Sialidase_non-viral"/>
    <property type="match status" value="1"/>
</dbReference>
<proteinExistence type="predicted"/>